<feature type="signal peptide" evidence="4">
    <location>
        <begin position="1"/>
        <end position="22"/>
    </location>
</feature>
<dbReference type="PANTHER" id="PTHR11371:SF29">
    <property type="entry name" value="DEOXYRIBONUCLEASE-1-LIKE 2"/>
    <property type="match status" value="1"/>
</dbReference>
<comment type="caution">
    <text evidence="5">The sequence shown here is derived from an EMBL/GenBank/DDBJ whole genome shotgun (WGS) entry which is preliminary data.</text>
</comment>
<sequence length="479" mass="54006">MWSAVLLWVILGVAGLLQPTLALRVSAFNIRTFGDSKLSNKTIADILVSIVSDYDITLVQESSQVPSSGTAMLERGFWALQYKAGKKAMVSVVPFHGWQDVLFLGDLNADCSFVRPEDWAHIRLRTSGAFQWLIPDAADTTVSHTDCAYDRCPHPAIDRRDGHLLPETPEGEKKKKRRARQVPQRKSAPCRSHAAEQQENFASGETLAASLCTRRDTWSMNRLLMLILGLASLLYPASTLRICAFNIQSFGDTKLSDENISKSIVKILSRYDIALVQEVRDSDLSAVSDLMERLNRASKYEYAYEISESLGRENYKEMYLFLYRTGSVSVLDKYQYPNKNNAFSRAPFIVKFSAPESKESELILVPLHTPPNEAVAEIDALYDVYLKIIDKWGTDKDWSSIRLRTSEVFKWLIPDSEDTTVGDSDCAYDRIVVSGSQLKKWVKSNSAKVYDFQKDLKLSQEEALAVSDHFPVEVTLKSQ</sequence>
<evidence type="ECO:0000313" key="6">
    <source>
        <dbReference type="Proteomes" id="UP000826234"/>
    </source>
</evidence>
<dbReference type="InterPro" id="IPR016202">
    <property type="entry name" value="DNase_I"/>
</dbReference>
<evidence type="ECO:0000256" key="3">
    <source>
        <dbReference type="SAM" id="MobiDB-lite"/>
    </source>
</evidence>
<dbReference type="SUPFAM" id="SSF56219">
    <property type="entry name" value="DNase I-like"/>
    <property type="match status" value="1"/>
</dbReference>
<accession>A0ABQ7TRU1</accession>
<keyword evidence="1" id="KW-0540">Nuclease</keyword>
<gene>
    <name evidence="5" type="ORF">JD844_020136</name>
</gene>
<feature type="chain" id="PRO_5046379226" evidence="4">
    <location>
        <begin position="23"/>
        <end position="479"/>
    </location>
</feature>
<evidence type="ECO:0000256" key="1">
    <source>
        <dbReference type="ARBA" id="ARBA00022722"/>
    </source>
</evidence>
<keyword evidence="6" id="KW-1185">Reference proteome</keyword>
<dbReference type="EMBL" id="JAIPUX010000026">
    <property type="protein sequence ID" value="KAH0632075.1"/>
    <property type="molecule type" value="Genomic_DNA"/>
</dbReference>
<dbReference type="CDD" id="cd10282">
    <property type="entry name" value="DNase1"/>
    <property type="match status" value="1"/>
</dbReference>
<dbReference type="SMART" id="SM00476">
    <property type="entry name" value="DNaseIc"/>
    <property type="match status" value="2"/>
</dbReference>
<proteinExistence type="predicted"/>
<feature type="region of interest" description="Disordered" evidence="3">
    <location>
        <begin position="158"/>
        <end position="195"/>
    </location>
</feature>
<reference evidence="5 6" key="1">
    <citation type="journal article" date="2022" name="Gigascience">
        <title>A chromosome-level genome assembly and annotation of the desert horned lizard, Phrynosoma platyrhinos, provides insight into chromosomal rearrangements among reptiles.</title>
        <authorList>
            <person name="Koochekian N."/>
            <person name="Ascanio A."/>
            <person name="Farleigh K."/>
            <person name="Card D.C."/>
            <person name="Schield D.R."/>
            <person name="Castoe T.A."/>
            <person name="Jezkova T."/>
        </authorList>
    </citation>
    <scope>NUCLEOTIDE SEQUENCE [LARGE SCALE GENOMIC DNA]</scope>
    <source>
        <strain evidence="5">NK-2021</strain>
    </source>
</reference>
<dbReference type="InterPro" id="IPR036691">
    <property type="entry name" value="Endo/exonu/phosph_ase_sf"/>
</dbReference>
<dbReference type="Proteomes" id="UP000826234">
    <property type="component" value="Unassembled WGS sequence"/>
</dbReference>
<dbReference type="Gene3D" id="3.60.10.10">
    <property type="entry name" value="Endonuclease/exonuclease/phosphatase"/>
    <property type="match status" value="3"/>
</dbReference>
<protein>
    <submittedName>
        <fullName evidence="5">Uncharacterized protein</fullName>
    </submittedName>
</protein>
<evidence type="ECO:0000256" key="2">
    <source>
        <dbReference type="ARBA" id="ARBA00022801"/>
    </source>
</evidence>
<evidence type="ECO:0000313" key="5">
    <source>
        <dbReference type="EMBL" id="KAH0632075.1"/>
    </source>
</evidence>
<dbReference type="PRINTS" id="PR00130">
    <property type="entry name" value="DNASEI"/>
</dbReference>
<keyword evidence="4" id="KW-0732">Signal</keyword>
<name>A0ABQ7TRU1_PHRPL</name>
<keyword evidence="2" id="KW-0378">Hydrolase</keyword>
<dbReference type="PANTHER" id="PTHR11371">
    <property type="entry name" value="DEOXYRIBONUCLEASE"/>
    <property type="match status" value="1"/>
</dbReference>
<evidence type="ECO:0000256" key="4">
    <source>
        <dbReference type="SAM" id="SignalP"/>
    </source>
</evidence>
<organism evidence="5 6">
    <name type="scientific">Phrynosoma platyrhinos</name>
    <name type="common">Desert horned lizard</name>
    <dbReference type="NCBI Taxonomy" id="52577"/>
    <lineage>
        <taxon>Eukaryota</taxon>
        <taxon>Metazoa</taxon>
        <taxon>Chordata</taxon>
        <taxon>Craniata</taxon>
        <taxon>Vertebrata</taxon>
        <taxon>Euteleostomi</taxon>
        <taxon>Lepidosauria</taxon>
        <taxon>Squamata</taxon>
        <taxon>Bifurcata</taxon>
        <taxon>Unidentata</taxon>
        <taxon>Episquamata</taxon>
        <taxon>Toxicofera</taxon>
        <taxon>Iguania</taxon>
        <taxon>Phrynosomatidae</taxon>
        <taxon>Phrynosomatinae</taxon>
        <taxon>Phrynosoma</taxon>
    </lineage>
</organism>